<dbReference type="RefSeq" id="WP_131248769.1">
    <property type="nucleotide sequence ID" value="NZ_AQRA01000001.1"/>
</dbReference>
<evidence type="ECO:0000313" key="1">
    <source>
        <dbReference type="EMBL" id="EZH75998.1"/>
    </source>
</evidence>
<protein>
    <submittedName>
        <fullName evidence="1">Uncharacterized protein</fullName>
    </submittedName>
</protein>
<keyword evidence="2" id="KW-1185">Reference proteome</keyword>
<dbReference type="OrthoDB" id="1163917at2"/>
<proteinExistence type="predicted"/>
<gene>
    <name evidence="1" type="ORF">ATO12_04195</name>
</gene>
<reference evidence="1 2" key="1">
    <citation type="submission" date="2014-04" db="EMBL/GenBank/DDBJ databases">
        <title>Aquimarina sp. 22II-S11-z7 Genome Sequencing.</title>
        <authorList>
            <person name="Lai Q."/>
        </authorList>
    </citation>
    <scope>NUCLEOTIDE SEQUENCE [LARGE SCALE GENOMIC DNA]</scope>
    <source>
        <strain evidence="1 2">22II-S11-z7</strain>
    </source>
</reference>
<comment type="caution">
    <text evidence="1">The sequence shown here is derived from an EMBL/GenBank/DDBJ whole genome shotgun (WGS) entry which is preliminary data.</text>
</comment>
<organism evidence="1 2">
    <name type="scientific">Aquimarina atlantica</name>
    <dbReference type="NCBI Taxonomy" id="1317122"/>
    <lineage>
        <taxon>Bacteria</taxon>
        <taxon>Pseudomonadati</taxon>
        <taxon>Bacteroidota</taxon>
        <taxon>Flavobacteriia</taxon>
        <taxon>Flavobacteriales</taxon>
        <taxon>Flavobacteriaceae</taxon>
        <taxon>Aquimarina</taxon>
    </lineage>
</organism>
<name>A0A023C260_9FLAO</name>
<accession>A0A023C260</accession>
<sequence length="61" mass="6869">MKNILELTGVQKLTKQQQQNIKGAWGRATCCPSGRGCLISFGNQSFCEPGRCDRWGRCIFF</sequence>
<dbReference type="Proteomes" id="UP000023541">
    <property type="component" value="Unassembled WGS sequence"/>
</dbReference>
<dbReference type="eggNOG" id="ENOG5030081">
    <property type="taxonomic scope" value="Bacteria"/>
</dbReference>
<dbReference type="EMBL" id="AQRA01000001">
    <property type="protein sequence ID" value="EZH75998.1"/>
    <property type="molecule type" value="Genomic_DNA"/>
</dbReference>
<dbReference type="AlphaFoldDB" id="A0A023C260"/>
<evidence type="ECO:0000313" key="2">
    <source>
        <dbReference type="Proteomes" id="UP000023541"/>
    </source>
</evidence>